<keyword evidence="4 9" id="KW-0808">Transferase</keyword>
<organism evidence="12 13">
    <name type="scientific">Arthrobacter wenxiniae</name>
    <dbReference type="NCBI Taxonomy" id="2713570"/>
    <lineage>
        <taxon>Bacteria</taxon>
        <taxon>Bacillati</taxon>
        <taxon>Actinomycetota</taxon>
        <taxon>Actinomycetes</taxon>
        <taxon>Micrococcales</taxon>
        <taxon>Micrococcaceae</taxon>
        <taxon>Arthrobacter</taxon>
    </lineage>
</organism>
<dbReference type="AlphaFoldDB" id="A0A7Y7IJF4"/>
<comment type="catalytic activity">
    <reaction evidence="7 9">
        <text>N-(5-phospho-beta-D-ribosyl)anthranilate + diphosphate = 5-phospho-alpha-D-ribose 1-diphosphate + anthranilate</text>
        <dbReference type="Rhea" id="RHEA:11768"/>
        <dbReference type="ChEBI" id="CHEBI:16567"/>
        <dbReference type="ChEBI" id="CHEBI:18277"/>
        <dbReference type="ChEBI" id="CHEBI:33019"/>
        <dbReference type="ChEBI" id="CHEBI:58017"/>
        <dbReference type="EC" id="2.4.2.18"/>
    </reaction>
</comment>
<comment type="caution">
    <text evidence="12">The sequence shown here is derived from an EMBL/GenBank/DDBJ whole genome shotgun (WGS) entry which is preliminary data.</text>
</comment>
<dbReference type="PANTHER" id="PTHR43285">
    <property type="entry name" value="ANTHRANILATE PHOSPHORIBOSYLTRANSFERASE"/>
    <property type="match status" value="1"/>
</dbReference>
<dbReference type="InterPro" id="IPR017459">
    <property type="entry name" value="Glycosyl_Trfase_fam3_N_dom"/>
</dbReference>
<dbReference type="FunFam" id="3.40.1030.10:FF:000002">
    <property type="entry name" value="Anthranilate phosphoribosyltransferase"/>
    <property type="match status" value="1"/>
</dbReference>
<sequence length="378" mass="38848">MHTLRPVSTVTFGCGGAVSSNIWKVNPLDDPAAAPPTWPDLTASLIGHHDLTSAQTEWAMNTIMAGDASDVQIAGFLVALRAKGETVDEVNGLVEAMLFNARPLEIPGDALDIVGTGGDRLNTVNISTMAAVVCAGAGATVVKHGNRASSSAAGSADVLESLGVRLDQSVELVARSAAEVGITFCFANLFHPSMRHAAPARAQLAVPTAFNLLGPLTNPAHVAASAIGVADARLAPLVAGVLAARGVRALVFRGSDGLDELTTTGPSRVWEVRDGAVAETDFDPLDIGIARATIDDLRGRNADYNAAVVRRVLDGERGPVRDAVLLNAAAGLVAYDVEARGSLGDRLRFAAARAEASIDGGAAASVLKRWVALSTGTG</sequence>
<dbReference type="SUPFAM" id="SSF52418">
    <property type="entry name" value="Nucleoside phosphorylase/phosphoribosyltransferase catalytic domain"/>
    <property type="match status" value="1"/>
</dbReference>
<dbReference type="EC" id="2.4.2.18" evidence="9"/>
<comment type="subunit">
    <text evidence="9">Homodimer.</text>
</comment>
<keyword evidence="13" id="KW-1185">Reference proteome</keyword>
<keyword evidence="2 9" id="KW-0028">Amino-acid biosynthesis</keyword>
<feature type="binding site" evidence="9">
    <location>
        <position position="260"/>
    </location>
    <ligand>
        <name>Mg(2+)</name>
        <dbReference type="ChEBI" id="CHEBI:18420"/>
        <label>1</label>
    </ligand>
</feature>
<feature type="binding site" evidence="9">
    <location>
        <position position="123"/>
    </location>
    <ligand>
        <name>5-phospho-alpha-D-ribose 1-diphosphate</name>
        <dbReference type="ChEBI" id="CHEBI:58017"/>
    </ligand>
</feature>
<dbReference type="GO" id="GO:0000162">
    <property type="term" value="P:L-tryptophan biosynthetic process"/>
    <property type="evidence" value="ECO:0007669"/>
    <property type="project" value="UniProtKB-UniRule"/>
</dbReference>
<dbReference type="UniPathway" id="UPA00035">
    <property type="reaction ID" value="UER00041"/>
</dbReference>
<keyword evidence="9" id="KW-0479">Metal-binding</keyword>
<feature type="domain" description="Glycosyl transferase family 3" evidence="10">
    <location>
        <begin position="109"/>
        <end position="363"/>
    </location>
</feature>
<dbReference type="GO" id="GO:0004048">
    <property type="term" value="F:anthranilate phosphoribosyltransferase activity"/>
    <property type="evidence" value="ECO:0007669"/>
    <property type="project" value="UniProtKB-UniRule"/>
</dbReference>
<name>A0A7Y7IJF4_9MICC</name>
<feature type="binding site" evidence="9">
    <location>
        <begin position="143"/>
        <end position="151"/>
    </location>
    <ligand>
        <name>5-phospho-alpha-D-ribose 1-diphosphate</name>
        <dbReference type="ChEBI" id="CHEBI:58017"/>
    </ligand>
</feature>
<keyword evidence="5 9" id="KW-0822">Tryptophan biosynthesis</keyword>
<evidence type="ECO:0000259" key="11">
    <source>
        <dbReference type="Pfam" id="PF02885"/>
    </source>
</evidence>
<evidence type="ECO:0000256" key="1">
    <source>
        <dbReference type="ARBA" id="ARBA00004907"/>
    </source>
</evidence>
<evidence type="ECO:0000256" key="7">
    <source>
        <dbReference type="ARBA" id="ARBA00052328"/>
    </source>
</evidence>
<feature type="binding site" evidence="9">
    <location>
        <begin position="125"/>
        <end position="128"/>
    </location>
    <ligand>
        <name>5-phospho-alpha-D-ribose 1-diphosphate</name>
        <dbReference type="ChEBI" id="CHEBI:58017"/>
    </ligand>
</feature>
<dbReference type="EMBL" id="JAAMFM010000023">
    <property type="protein sequence ID" value="NVM95986.1"/>
    <property type="molecule type" value="Genomic_DNA"/>
</dbReference>
<dbReference type="Proteomes" id="UP000543556">
    <property type="component" value="Unassembled WGS sequence"/>
</dbReference>
<evidence type="ECO:0000256" key="9">
    <source>
        <dbReference type="HAMAP-Rule" id="MF_00211"/>
    </source>
</evidence>
<proteinExistence type="inferred from homology"/>
<evidence type="ECO:0000313" key="13">
    <source>
        <dbReference type="Proteomes" id="UP000543556"/>
    </source>
</evidence>
<comment type="function">
    <text evidence="9">Catalyzes the transfer of the phosphoribosyl group of 5-phosphorylribose-1-pyrophosphate (PRPP) to anthranilate to yield N-(5'-phosphoribosyl)-anthranilate (PRA).</text>
</comment>
<feature type="binding site" evidence="9">
    <location>
        <position position="155"/>
    </location>
    <ligand>
        <name>5-phospho-alpha-D-ribose 1-diphosphate</name>
        <dbReference type="ChEBI" id="CHEBI:58017"/>
    </ligand>
</feature>
<dbReference type="GO" id="GO:0005829">
    <property type="term" value="C:cytosol"/>
    <property type="evidence" value="ECO:0007669"/>
    <property type="project" value="TreeGrafter"/>
</dbReference>
<dbReference type="Gene3D" id="3.40.1030.10">
    <property type="entry name" value="Nucleoside phosphorylase/phosphoribosyltransferase catalytic domain"/>
    <property type="match status" value="1"/>
</dbReference>
<comment type="cofactor">
    <cofactor evidence="9">
        <name>Mg(2+)</name>
        <dbReference type="ChEBI" id="CHEBI:18420"/>
    </cofactor>
    <text evidence="9">Binds 2 magnesium ions per monomer.</text>
</comment>
<comment type="caution">
    <text evidence="9">Lacks conserved residue(s) required for the propagation of feature annotation.</text>
</comment>
<dbReference type="HAMAP" id="MF_00211">
    <property type="entry name" value="TrpD"/>
    <property type="match status" value="1"/>
</dbReference>
<feature type="binding site" evidence="9">
    <location>
        <position position="259"/>
    </location>
    <ligand>
        <name>Mg(2+)</name>
        <dbReference type="ChEBI" id="CHEBI:18420"/>
        <label>2</label>
    </ligand>
</feature>
<keyword evidence="3 9" id="KW-0328">Glycosyltransferase</keyword>
<dbReference type="Gene3D" id="1.20.970.10">
    <property type="entry name" value="Transferase, Pyrimidine Nucleoside Phosphorylase, Chain C"/>
    <property type="match status" value="1"/>
</dbReference>
<dbReference type="InterPro" id="IPR005940">
    <property type="entry name" value="Anthranilate_Pribosyl_Tfrase"/>
</dbReference>
<evidence type="ECO:0000256" key="6">
    <source>
        <dbReference type="ARBA" id="ARBA00023141"/>
    </source>
</evidence>
<accession>A0A7Y7IJF4</accession>
<dbReference type="Pfam" id="PF00591">
    <property type="entry name" value="Glycos_transf_3"/>
    <property type="match status" value="1"/>
</dbReference>
<evidence type="ECO:0000313" key="12">
    <source>
        <dbReference type="EMBL" id="NVM95986.1"/>
    </source>
</evidence>
<gene>
    <name evidence="9 12" type="primary">trpD</name>
    <name evidence="12" type="ORF">G6034_13950</name>
</gene>
<evidence type="ECO:0000256" key="3">
    <source>
        <dbReference type="ARBA" id="ARBA00022676"/>
    </source>
</evidence>
<evidence type="ECO:0000256" key="8">
    <source>
        <dbReference type="ARBA" id="ARBA00061188"/>
    </source>
</evidence>
<dbReference type="NCBIfam" id="TIGR01245">
    <property type="entry name" value="trpD"/>
    <property type="match status" value="1"/>
</dbReference>
<feature type="binding site" evidence="9">
    <location>
        <position position="115"/>
    </location>
    <ligand>
        <name>5-phospho-alpha-D-ribose 1-diphosphate</name>
        <dbReference type="ChEBI" id="CHEBI:58017"/>
    </ligand>
</feature>
<evidence type="ECO:0000259" key="10">
    <source>
        <dbReference type="Pfam" id="PF00591"/>
    </source>
</evidence>
<comment type="similarity">
    <text evidence="8">In the C-terminal section; belongs to the anthranilate phosphoribosyltransferase family.</text>
</comment>
<protein>
    <recommendedName>
        <fullName evidence="9">Anthranilate phosphoribosyltransferase</fullName>
        <ecNumber evidence="9">2.4.2.18</ecNumber>
    </recommendedName>
</protein>
<feature type="binding site" evidence="9">
    <location>
        <position position="127"/>
    </location>
    <ligand>
        <name>Mg(2+)</name>
        <dbReference type="ChEBI" id="CHEBI:18420"/>
        <label>1</label>
    </ligand>
</feature>
<comment type="pathway">
    <text evidence="1 9">Amino-acid biosynthesis; L-tryptophan biosynthesis; L-tryptophan from chorismate: step 2/5.</text>
</comment>
<keyword evidence="9" id="KW-0460">Magnesium</keyword>
<keyword evidence="6 9" id="KW-0057">Aromatic amino acid biosynthesis</keyword>
<evidence type="ECO:0000256" key="5">
    <source>
        <dbReference type="ARBA" id="ARBA00022822"/>
    </source>
</evidence>
<evidence type="ECO:0000256" key="2">
    <source>
        <dbReference type="ARBA" id="ARBA00022605"/>
    </source>
</evidence>
<feature type="binding site" evidence="9">
    <location>
        <position position="260"/>
    </location>
    <ligand>
        <name>Mg(2+)</name>
        <dbReference type="ChEBI" id="CHEBI:18420"/>
        <label>2</label>
    </ligand>
</feature>
<feature type="binding site" evidence="9">
    <location>
        <position position="201"/>
    </location>
    <ligand>
        <name>anthranilate</name>
        <dbReference type="ChEBI" id="CHEBI:16567"/>
        <label>2</label>
    </ligand>
</feature>
<dbReference type="InterPro" id="IPR000312">
    <property type="entry name" value="Glycosyl_Trfase_fam3"/>
</dbReference>
<dbReference type="GO" id="GO:0000287">
    <property type="term" value="F:magnesium ion binding"/>
    <property type="evidence" value="ECO:0007669"/>
    <property type="project" value="UniProtKB-UniRule"/>
</dbReference>
<dbReference type="Pfam" id="PF02885">
    <property type="entry name" value="Glycos_trans_3N"/>
    <property type="match status" value="1"/>
</dbReference>
<feature type="binding site" evidence="9">
    <location>
        <position position="146"/>
    </location>
    <ligand>
        <name>anthranilate</name>
        <dbReference type="ChEBI" id="CHEBI:16567"/>
        <label>1</label>
    </ligand>
</feature>
<comment type="similarity">
    <text evidence="9">Belongs to the anthranilate phosphoribosyltransferase family.</text>
</comment>
<feature type="binding site" evidence="9">
    <location>
        <begin position="118"/>
        <end position="119"/>
    </location>
    <ligand>
        <name>5-phospho-alpha-D-ribose 1-diphosphate</name>
        <dbReference type="ChEBI" id="CHEBI:58017"/>
    </ligand>
</feature>
<feature type="domain" description="Glycosyl transferase family 3 N-terminal" evidence="11">
    <location>
        <begin position="40"/>
        <end position="98"/>
    </location>
</feature>
<dbReference type="PANTHER" id="PTHR43285:SF2">
    <property type="entry name" value="ANTHRANILATE PHOSPHORIBOSYLTRANSFERASE"/>
    <property type="match status" value="1"/>
</dbReference>
<reference evidence="12 13" key="1">
    <citation type="submission" date="2020-02" db="EMBL/GenBank/DDBJ databases">
        <title>Genome sequence of strain AETb3-4.</title>
        <authorList>
            <person name="Gao J."/>
            <person name="Zhang X."/>
        </authorList>
    </citation>
    <scope>NUCLEOTIDE SEQUENCE [LARGE SCALE GENOMIC DNA]</scope>
    <source>
        <strain evidence="12 13">AETb3-4</strain>
    </source>
</reference>
<evidence type="ECO:0000256" key="4">
    <source>
        <dbReference type="ARBA" id="ARBA00022679"/>
    </source>
</evidence>
<dbReference type="InterPro" id="IPR035902">
    <property type="entry name" value="Nuc_phospho_transferase"/>
</dbReference>
<dbReference type="InterPro" id="IPR036320">
    <property type="entry name" value="Glycosyl_Trfase_fam3_N_dom_sf"/>
</dbReference>
<dbReference type="SUPFAM" id="SSF47648">
    <property type="entry name" value="Nucleoside phosphorylase/phosphoribosyltransferase N-terminal domain"/>
    <property type="match status" value="1"/>
</dbReference>
<feature type="binding site" evidence="9">
    <location>
        <position position="115"/>
    </location>
    <ligand>
        <name>anthranilate</name>
        <dbReference type="ChEBI" id="CHEBI:16567"/>
        <label>1</label>
    </ligand>
</feature>